<name>A0A2V2B854_9GAMM</name>
<evidence type="ECO:0000313" key="4">
    <source>
        <dbReference type="Proteomes" id="UP000245981"/>
    </source>
</evidence>
<protein>
    <submittedName>
        <fullName evidence="3">Pilus assembly protein HofO</fullName>
    </submittedName>
</protein>
<keyword evidence="1" id="KW-0472">Membrane</keyword>
<dbReference type="OrthoDB" id="6546957at2"/>
<dbReference type="InterPro" id="IPR057522">
    <property type="entry name" value="HofO_C"/>
</dbReference>
<comment type="caution">
    <text evidence="3">The sequence shown here is derived from an EMBL/GenBank/DDBJ whole genome shotgun (WGS) entry which is preliminary data.</text>
</comment>
<reference evidence="3 4" key="1">
    <citation type="submission" date="2018-05" db="EMBL/GenBank/DDBJ databases">
        <title>Genomic Encyclopedia of Type Strains, Phase IV (KMG-V): Genome sequencing to study the core and pangenomes of soil and plant-associated prokaryotes.</title>
        <authorList>
            <person name="Whitman W."/>
        </authorList>
    </citation>
    <scope>NUCLEOTIDE SEQUENCE [LARGE SCALE GENOMIC DNA]</scope>
    <source>
        <strain evidence="3 4">PNA 200-10</strain>
    </source>
</reference>
<proteinExistence type="predicted"/>
<evidence type="ECO:0000256" key="1">
    <source>
        <dbReference type="SAM" id="Phobius"/>
    </source>
</evidence>
<dbReference type="Pfam" id="PF25319">
    <property type="entry name" value="HofO"/>
    <property type="match status" value="1"/>
</dbReference>
<dbReference type="RefSeq" id="WP_109717800.1">
    <property type="nucleotide sequence ID" value="NZ_QGHF01000008.1"/>
</dbReference>
<dbReference type="STRING" id="574096.HA38_18720"/>
<organism evidence="3 4">
    <name type="scientific">Pantoea allii</name>
    <dbReference type="NCBI Taxonomy" id="574096"/>
    <lineage>
        <taxon>Bacteria</taxon>
        <taxon>Pseudomonadati</taxon>
        <taxon>Pseudomonadota</taxon>
        <taxon>Gammaproteobacteria</taxon>
        <taxon>Enterobacterales</taxon>
        <taxon>Erwiniaceae</taxon>
        <taxon>Pantoea</taxon>
    </lineage>
</organism>
<keyword evidence="1" id="KW-1133">Transmembrane helix</keyword>
<evidence type="ECO:0000313" key="3">
    <source>
        <dbReference type="EMBL" id="PWK95222.1"/>
    </source>
</evidence>
<keyword evidence="1" id="KW-0812">Transmembrane</keyword>
<dbReference type="Proteomes" id="UP000245981">
    <property type="component" value="Unassembled WGS sequence"/>
</dbReference>
<dbReference type="AlphaFoldDB" id="A0A2V2B854"/>
<feature type="domain" description="DNA utilization protein HofO C-terminal" evidence="2">
    <location>
        <begin position="91"/>
        <end position="159"/>
    </location>
</feature>
<feature type="transmembrane region" description="Helical" evidence="1">
    <location>
        <begin position="20"/>
        <end position="37"/>
    </location>
</feature>
<sequence>MSNGFQFWLQLAVPLRYGSLLAAASGLFFVAWWTVLAPQRQALDAAMHQLAQQQQRLQQQQVQLARHPDIDALQAELAQAAARQPAAQLTLEAIIAERGAQLEAWLSDEQPRALTLHLEWSQFQPLFTALSQSATAFPGRFQLTAHPAHLVAQLWLDADETF</sequence>
<dbReference type="EMBL" id="QGHF01000008">
    <property type="protein sequence ID" value="PWK95222.1"/>
    <property type="molecule type" value="Genomic_DNA"/>
</dbReference>
<evidence type="ECO:0000259" key="2">
    <source>
        <dbReference type="Pfam" id="PF25319"/>
    </source>
</evidence>
<gene>
    <name evidence="3" type="ORF">C7431_10847</name>
</gene>
<accession>A0A2V2B854</accession>